<evidence type="ECO:0000256" key="1">
    <source>
        <dbReference type="ARBA" id="ARBA00004141"/>
    </source>
</evidence>
<dbReference type="SUPFAM" id="SSF160240">
    <property type="entry name" value="Cation efflux protein cytoplasmic domain-like"/>
    <property type="match status" value="1"/>
</dbReference>
<comment type="caution">
    <text evidence="10">The sequence shown here is derived from an EMBL/GenBank/DDBJ whole genome shotgun (WGS) entry which is preliminary data.</text>
</comment>
<feature type="transmembrane region" description="Helical" evidence="7">
    <location>
        <begin position="79"/>
        <end position="101"/>
    </location>
</feature>
<evidence type="ECO:0000259" key="9">
    <source>
        <dbReference type="Pfam" id="PF16916"/>
    </source>
</evidence>
<name>A0ABV8QPS2_9BACT</name>
<evidence type="ECO:0000313" key="11">
    <source>
        <dbReference type="Proteomes" id="UP001595907"/>
    </source>
</evidence>
<evidence type="ECO:0000256" key="6">
    <source>
        <dbReference type="ARBA" id="ARBA00023136"/>
    </source>
</evidence>
<evidence type="ECO:0000259" key="8">
    <source>
        <dbReference type="Pfam" id="PF01545"/>
    </source>
</evidence>
<dbReference type="Pfam" id="PF16916">
    <property type="entry name" value="ZT_dimer"/>
    <property type="match status" value="1"/>
</dbReference>
<gene>
    <name evidence="10" type="ORF">ACFOWM_02630</name>
</gene>
<dbReference type="Gene3D" id="1.20.1510.10">
    <property type="entry name" value="Cation efflux protein transmembrane domain"/>
    <property type="match status" value="1"/>
</dbReference>
<sequence length="334" mass="36838">MTTTAQQNLSIQKKIAILSIVLFVIKMAAWVITHSVAILTDALESIVNIVASMLGIYSLILSAKPKDEDHPYGHGKVEFISAAVEGTLIVVAGLLIIYGAAKNLSQPTAVHQLDYGIILIVVTAVVNYFAGFICEEIGKKNNSLPLIASGKHLKSDTYTTAGIIGGLVLLYFTKIAWIDSVVAMLFALIITYTGYKIIRSSIAGIMDEADTQLLKDVIVTLNDNRRFNWIDIHNLRIIKYGATLHLDAHLTVPWYFNVYEAHHEIDELTDLLRNNFGDSLEIFVHSDACMTFSCAVCIKPDCKVRQSPNVKKITWSMNNISSNNKHNESTTAIG</sequence>
<comment type="similarity">
    <text evidence="2">Belongs to the cation diffusion facilitator (CDF) transporter (TC 2.A.4) family.</text>
</comment>
<keyword evidence="6 7" id="KW-0472">Membrane</keyword>
<keyword evidence="3" id="KW-0813">Transport</keyword>
<dbReference type="PANTHER" id="PTHR43840">
    <property type="entry name" value="MITOCHONDRIAL METAL TRANSPORTER 1-RELATED"/>
    <property type="match status" value="1"/>
</dbReference>
<feature type="transmembrane region" description="Helical" evidence="7">
    <location>
        <begin position="178"/>
        <end position="198"/>
    </location>
</feature>
<feature type="transmembrane region" description="Helical" evidence="7">
    <location>
        <begin position="45"/>
        <end position="63"/>
    </location>
</feature>
<dbReference type="InterPro" id="IPR058533">
    <property type="entry name" value="Cation_efflux_TM"/>
</dbReference>
<evidence type="ECO:0000256" key="2">
    <source>
        <dbReference type="ARBA" id="ARBA00008114"/>
    </source>
</evidence>
<dbReference type="RefSeq" id="WP_379706701.1">
    <property type="nucleotide sequence ID" value="NZ_JBHSCZ010000001.1"/>
</dbReference>
<protein>
    <submittedName>
        <fullName evidence="10">Cation diffusion facilitator family transporter</fullName>
    </submittedName>
</protein>
<evidence type="ECO:0000256" key="3">
    <source>
        <dbReference type="ARBA" id="ARBA00022448"/>
    </source>
</evidence>
<evidence type="ECO:0000256" key="4">
    <source>
        <dbReference type="ARBA" id="ARBA00022692"/>
    </source>
</evidence>
<keyword evidence="4 7" id="KW-0812">Transmembrane</keyword>
<dbReference type="InterPro" id="IPR027470">
    <property type="entry name" value="Cation_efflux_CTD"/>
</dbReference>
<dbReference type="EMBL" id="JBHSCZ010000001">
    <property type="protein sequence ID" value="MFC4261761.1"/>
    <property type="molecule type" value="Genomic_DNA"/>
</dbReference>
<evidence type="ECO:0000256" key="7">
    <source>
        <dbReference type="SAM" id="Phobius"/>
    </source>
</evidence>
<organism evidence="10 11">
    <name type="scientific">Ferruginibacter yonginensis</name>
    <dbReference type="NCBI Taxonomy" id="1310416"/>
    <lineage>
        <taxon>Bacteria</taxon>
        <taxon>Pseudomonadati</taxon>
        <taxon>Bacteroidota</taxon>
        <taxon>Chitinophagia</taxon>
        <taxon>Chitinophagales</taxon>
        <taxon>Chitinophagaceae</taxon>
        <taxon>Ferruginibacter</taxon>
    </lineage>
</organism>
<dbReference type="Pfam" id="PF01545">
    <property type="entry name" value="Cation_efflux"/>
    <property type="match status" value="1"/>
</dbReference>
<reference evidence="11" key="1">
    <citation type="journal article" date="2019" name="Int. J. Syst. Evol. Microbiol.">
        <title>The Global Catalogue of Microorganisms (GCM) 10K type strain sequencing project: providing services to taxonomists for standard genome sequencing and annotation.</title>
        <authorList>
            <consortium name="The Broad Institute Genomics Platform"/>
            <consortium name="The Broad Institute Genome Sequencing Center for Infectious Disease"/>
            <person name="Wu L."/>
            <person name="Ma J."/>
        </authorList>
    </citation>
    <scope>NUCLEOTIDE SEQUENCE [LARGE SCALE GENOMIC DNA]</scope>
    <source>
        <strain evidence="11">CECT 8289</strain>
    </source>
</reference>
<feature type="domain" description="Cation efflux protein transmembrane" evidence="8">
    <location>
        <begin position="16"/>
        <end position="205"/>
    </location>
</feature>
<feature type="domain" description="Cation efflux protein cytoplasmic" evidence="9">
    <location>
        <begin position="230"/>
        <end position="288"/>
    </location>
</feature>
<dbReference type="PANTHER" id="PTHR43840:SF15">
    <property type="entry name" value="MITOCHONDRIAL METAL TRANSPORTER 1-RELATED"/>
    <property type="match status" value="1"/>
</dbReference>
<dbReference type="SUPFAM" id="SSF161111">
    <property type="entry name" value="Cation efflux protein transmembrane domain-like"/>
    <property type="match status" value="1"/>
</dbReference>
<comment type="subcellular location">
    <subcellularLocation>
        <location evidence="1">Membrane</location>
        <topology evidence="1">Multi-pass membrane protein</topology>
    </subcellularLocation>
</comment>
<dbReference type="InterPro" id="IPR036837">
    <property type="entry name" value="Cation_efflux_CTD_sf"/>
</dbReference>
<keyword evidence="5 7" id="KW-1133">Transmembrane helix</keyword>
<evidence type="ECO:0000313" key="10">
    <source>
        <dbReference type="EMBL" id="MFC4261761.1"/>
    </source>
</evidence>
<proteinExistence type="inferred from homology"/>
<dbReference type="InterPro" id="IPR050291">
    <property type="entry name" value="CDF_Transporter"/>
</dbReference>
<dbReference type="Gene3D" id="3.30.70.1350">
    <property type="entry name" value="Cation efflux protein, cytoplasmic domain"/>
    <property type="match status" value="1"/>
</dbReference>
<accession>A0ABV8QPS2</accession>
<feature type="transmembrane region" description="Helical" evidence="7">
    <location>
        <begin position="113"/>
        <end position="134"/>
    </location>
</feature>
<dbReference type="Proteomes" id="UP001595907">
    <property type="component" value="Unassembled WGS sequence"/>
</dbReference>
<feature type="transmembrane region" description="Helical" evidence="7">
    <location>
        <begin position="15"/>
        <end position="39"/>
    </location>
</feature>
<keyword evidence="11" id="KW-1185">Reference proteome</keyword>
<evidence type="ECO:0000256" key="5">
    <source>
        <dbReference type="ARBA" id="ARBA00022989"/>
    </source>
</evidence>
<dbReference type="NCBIfam" id="TIGR01297">
    <property type="entry name" value="CDF"/>
    <property type="match status" value="1"/>
</dbReference>
<dbReference type="InterPro" id="IPR027469">
    <property type="entry name" value="Cation_efflux_TMD_sf"/>
</dbReference>
<dbReference type="InterPro" id="IPR002524">
    <property type="entry name" value="Cation_efflux"/>
</dbReference>